<dbReference type="FunFam" id="2.10.250.10:FF:000001">
    <property type="entry name" value="Calnexin homolog"/>
    <property type="match status" value="1"/>
</dbReference>
<name>A0A8J2WST5_9STRA</name>
<feature type="compositionally biased region" description="Acidic residues" evidence="10">
    <location>
        <begin position="455"/>
        <end position="476"/>
    </location>
</feature>
<feature type="compositionally biased region" description="Basic and acidic residues" evidence="10">
    <location>
        <begin position="205"/>
        <end position="237"/>
    </location>
</feature>
<evidence type="ECO:0000256" key="10">
    <source>
        <dbReference type="SAM" id="MobiDB-lite"/>
    </source>
</evidence>
<dbReference type="SUPFAM" id="SSF63887">
    <property type="entry name" value="P-domain of calnexin/calreticulin"/>
    <property type="match status" value="1"/>
</dbReference>
<dbReference type="PRINTS" id="PR00626">
    <property type="entry name" value="CALRETICULIN"/>
</dbReference>
<keyword evidence="3" id="KW-0812">Transmembrane</keyword>
<evidence type="ECO:0000256" key="5">
    <source>
        <dbReference type="ARBA" id="ARBA00022989"/>
    </source>
</evidence>
<evidence type="ECO:0000313" key="12">
    <source>
        <dbReference type="Proteomes" id="UP000789595"/>
    </source>
</evidence>
<dbReference type="GO" id="GO:0005789">
    <property type="term" value="C:endoplasmic reticulum membrane"/>
    <property type="evidence" value="ECO:0007669"/>
    <property type="project" value="UniProtKB-SubCell"/>
</dbReference>
<dbReference type="PANTHER" id="PTHR11073">
    <property type="entry name" value="CALRETICULIN AND CALNEXIN"/>
    <property type="match status" value="1"/>
</dbReference>
<feature type="disulfide bond" evidence="8">
    <location>
        <begin position="90"/>
        <end position="122"/>
    </location>
</feature>
<evidence type="ECO:0000256" key="2">
    <source>
        <dbReference type="ARBA" id="ARBA00010983"/>
    </source>
</evidence>
<feature type="region of interest" description="Disordered" evidence="10">
    <location>
        <begin position="187"/>
        <end position="322"/>
    </location>
</feature>
<dbReference type="PANTHER" id="PTHR11073:SF1">
    <property type="entry name" value="CALNEXIN 14D-RELATED"/>
    <property type="match status" value="1"/>
</dbReference>
<evidence type="ECO:0000313" key="11">
    <source>
        <dbReference type="EMBL" id="CAH0364090.1"/>
    </source>
</evidence>
<sequence length="490" mass="54192">MPLLVGRLLVVAAAASAKFSATFEGDSTAPFVESTNDRYANQDVGIVDGALMLKEPNRMYGVAAEIKPPFKLDDKLVIQYESTLTDGLTCGGAYVKLLESPVDTSKFDNESPYVLMFGPDRCGATDKVHFIVRQKNPKSNTWYEHHLRDAPRAKADRSPHLYKAVINSDDTFAIYIDDEEAFSGSLMDALEPPLTPPKEIDDPDDSKPKDWVDAAKIDDPEASKPDDWDEDAPREIDDATATMPAGWLEDEPLLIPDPSAEAPDDWDDEEDGEWEAPEIANPKCDKAPGCGPWSPPKIDNPDYKGKWYPPQIDNPDYKGPWAPRKIPNKEFFEPKNPSKNLKPVGAVAVEVWTTNGGIAYDNFYLGGSEVEAKDSAASYYAKKEEEARKAAEKKAQKAAKRAAKGKGWRGLLLKAKKVGQTVLDKALDQPLAAGGTLLVLIVTLLMTRKKKAVVDEDEAEEEDDDEDEEEESEEEEPAPRRGRRRTPKAD</sequence>
<dbReference type="Gene3D" id="2.10.250.10">
    <property type="entry name" value="Calreticulin/calnexin, P domain"/>
    <property type="match status" value="1"/>
</dbReference>
<keyword evidence="9" id="KW-0732">Signal</keyword>
<dbReference type="GO" id="GO:0051082">
    <property type="term" value="F:unfolded protein binding"/>
    <property type="evidence" value="ECO:0007669"/>
    <property type="project" value="InterPro"/>
</dbReference>
<accession>A0A8J2WST5</accession>
<keyword evidence="12" id="KW-1185">Reference proteome</keyword>
<evidence type="ECO:0000256" key="4">
    <source>
        <dbReference type="ARBA" id="ARBA00022824"/>
    </source>
</evidence>
<keyword evidence="5" id="KW-1133">Transmembrane helix</keyword>
<evidence type="ECO:0000256" key="9">
    <source>
        <dbReference type="RuleBase" id="RU362126"/>
    </source>
</evidence>
<dbReference type="InterPro" id="IPR013320">
    <property type="entry name" value="ConA-like_dom_sf"/>
</dbReference>
<comment type="caution">
    <text evidence="11">The sequence shown here is derived from an EMBL/GenBank/DDBJ whole genome shotgun (WGS) entry which is preliminary data.</text>
</comment>
<feature type="signal peptide" evidence="9">
    <location>
        <begin position="1"/>
        <end position="17"/>
    </location>
</feature>
<keyword evidence="8" id="KW-1015">Disulfide bond</keyword>
<dbReference type="GO" id="GO:0006457">
    <property type="term" value="P:protein folding"/>
    <property type="evidence" value="ECO:0007669"/>
    <property type="project" value="InterPro"/>
</dbReference>
<evidence type="ECO:0008006" key="13">
    <source>
        <dbReference type="Google" id="ProtNLM"/>
    </source>
</evidence>
<keyword evidence="6" id="KW-0472">Membrane</keyword>
<comment type="subcellular location">
    <subcellularLocation>
        <location evidence="1">Endoplasmic reticulum membrane</location>
        <topology evidence="1">Single-pass membrane protein</topology>
    </subcellularLocation>
</comment>
<dbReference type="PROSITE" id="PS00804">
    <property type="entry name" value="CALRETICULIN_2"/>
    <property type="match status" value="1"/>
</dbReference>
<dbReference type="GO" id="GO:0005509">
    <property type="term" value="F:calcium ion binding"/>
    <property type="evidence" value="ECO:0007669"/>
    <property type="project" value="InterPro"/>
</dbReference>
<organism evidence="11 12">
    <name type="scientific">Pelagomonas calceolata</name>
    <dbReference type="NCBI Taxonomy" id="35677"/>
    <lineage>
        <taxon>Eukaryota</taxon>
        <taxon>Sar</taxon>
        <taxon>Stramenopiles</taxon>
        <taxon>Ochrophyta</taxon>
        <taxon>Pelagophyceae</taxon>
        <taxon>Pelagomonadales</taxon>
        <taxon>Pelagomonadaceae</taxon>
        <taxon>Pelagomonas</taxon>
    </lineage>
</organism>
<evidence type="ECO:0000256" key="1">
    <source>
        <dbReference type="ARBA" id="ARBA00004389"/>
    </source>
</evidence>
<feature type="chain" id="PRO_5035337798" description="Calnexin" evidence="9">
    <location>
        <begin position="18"/>
        <end position="490"/>
    </location>
</feature>
<evidence type="ECO:0000256" key="8">
    <source>
        <dbReference type="PIRSR" id="PIRSR601580-3"/>
    </source>
</evidence>
<comment type="similarity">
    <text evidence="2 9">Belongs to the calreticulin family.</text>
</comment>
<proteinExistence type="inferred from homology"/>
<evidence type="ECO:0000256" key="7">
    <source>
        <dbReference type="ARBA" id="ARBA00023186"/>
    </source>
</evidence>
<evidence type="ECO:0000256" key="3">
    <source>
        <dbReference type="ARBA" id="ARBA00022692"/>
    </source>
</evidence>
<dbReference type="Gene3D" id="2.60.120.200">
    <property type="match status" value="1"/>
</dbReference>
<gene>
    <name evidence="11" type="ORF">PECAL_1P04420</name>
</gene>
<dbReference type="InterPro" id="IPR009033">
    <property type="entry name" value="Calreticulin/calnexin_P_dom_sf"/>
</dbReference>
<reference evidence="11" key="1">
    <citation type="submission" date="2021-11" db="EMBL/GenBank/DDBJ databases">
        <authorList>
            <consortium name="Genoscope - CEA"/>
            <person name="William W."/>
        </authorList>
    </citation>
    <scope>NUCLEOTIDE SEQUENCE</scope>
</reference>
<keyword evidence="7 9" id="KW-0143">Chaperone</keyword>
<dbReference type="EMBL" id="CAKKNE010000001">
    <property type="protein sequence ID" value="CAH0364090.1"/>
    <property type="molecule type" value="Genomic_DNA"/>
</dbReference>
<dbReference type="Pfam" id="PF00262">
    <property type="entry name" value="Calreticulin"/>
    <property type="match status" value="1"/>
</dbReference>
<feature type="compositionally biased region" description="Acidic residues" evidence="10">
    <location>
        <begin position="262"/>
        <end position="276"/>
    </location>
</feature>
<dbReference type="GO" id="GO:0036503">
    <property type="term" value="P:ERAD pathway"/>
    <property type="evidence" value="ECO:0007669"/>
    <property type="project" value="TreeGrafter"/>
</dbReference>
<dbReference type="AlphaFoldDB" id="A0A8J2WST5"/>
<dbReference type="SUPFAM" id="SSF49899">
    <property type="entry name" value="Concanavalin A-like lectins/glucanases"/>
    <property type="match status" value="1"/>
</dbReference>
<dbReference type="InterPro" id="IPR001580">
    <property type="entry name" value="Calret/calnex"/>
</dbReference>
<dbReference type="InterPro" id="IPR018124">
    <property type="entry name" value="Calret/calnex_CS"/>
</dbReference>
<evidence type="ECO:0000256" key="6">
    <source>
        <dbReference type="ARBA" id="ARBA00023136"/>
    </source>
</evidence>
<dbReference type="OrthoDB" id="1938156at2759"/>
<feature type="region of interest" description="Disordered" evidence="10">
    <location>
        <begin position="451"/>
        <end position="490"/>
    </location>
</feature>
<feature type="compositionally biased region" description="Basic residues" evidence="10">
    <location>
        <begin position="480"/>
        <end position="490"/>
    </location>
</feature>
<keyword evidence="4 9" id="KW-0256">Endoplasmic reticulum</keyword>
<protein>
    <recommendedName>
        <fullName evidence="13">Calnexin</fullName>
    </recommendedName>
</protein>
<dbReference type="Proteomes" id="UP000789595">
    <property type="component" value="Unassembled WGS sequence"/>
</dbReference>